<name>A0A8X6NN18_NEPPI</name>
<accession>A0A8X6NN18</accession>
<dbReference type="EMBL" id="BMAW01105958">
    <property type="protein sequence ID" value="GFT21794.1"/>
    <property type="molecule type" value="Genomic_DNA"/>
</dbReference>
<protein>
    <submittedName>
        <fullName evidence="1">Uncharacterized protein</fullName>
    </submittedName>
</protein>
<comment type="caution">
    <text evidence="1">The sequence shown here is derived from an EMBL/GenBank/DDBJ whole genome shotgun (WGS) entry which is preliminary data.</text>
</comment>
<reference evidence="1" key="1">
    <citation type="submission" date="2020-08" db="EMBL/GenBank/DDBJ databases">
        <title>Multicomponent nature underlies the extraordinary mechanical properties of spider dragline silk.</title>
        <authorList>
            <person name="Kono N."/>
            <person name="Nakamura H."/>
            <person name="Mori M."/>
            <person name="Yoshida Y."/>
            <person name="Ohtoshi R."/>
            <person name="Malay A.D."/>
            <person name="Moran D.A.P."/>
            <person name="Tomita M."/>
            <person name="Numata K."/>
            <person name="Arakawa K."/>
        </authorList>
    </citation>
    <scope>NUCLEOTIDE SEQUENCE</scope>
</reference>
<evidence type="ECO:0000313" key="2">
    <source>
        <dbReference type="Proteomes" id="UP000887013"/>
    </source>
</evidence>
<organism evidence="1 2">
    <name type="scientific">Nephila pilipes</name>
    <name type="common">Giant wood spider</name>
    <name type="synonym">Nephila maculata</name>
    <dbReference type="NCBI Taxonomy" id="299642"/>
    <lineage>
        <taxon>Eukaryota</taxon>
        <taxon>Metazoa</taxon>
        <taxon>Ecdysozoa</taxon>
        <taxon>Arthropoda</taxon>
        <taxon>Chelicerata</taxon>
        <taxon>Arachnida</taxon>
        <taxon>Araneae</taxon>
        <taxon>Araneomorphae</taxon>
        <taxon>Entelegynae</taxon>
        <taxon>Araneoidea</taxon>
        <taxon>Nephilidae</taxon>
        <taxon>Nephila</taxon>
    </lineage>
</organism>
<dbReference type="Proteomes" id="UP000887013">
    <property type="component" value="Unassembled WGS sequence"/>
</dbReference>
<sequence length="86" mass="10030">MEGCRSDRPLIKPSLVDIRTLSQRVKRAFELFGPDRYLMTIDNIKRLKNEFERVMDRILDASPANYTIIDVRSINTMSSDERIIAI</sequence>
<keyword evidence="2" id="KW-1185">Reference proteome</keyword>
<dbReference type="AlphaFoldDB" id="A0A8X6NN18"/>
<evidence type="ECO:0000313" key="1">
    <source>
        <dbReference type="EMBL" id="GFT21794.1"/>
    </source>
</evidence>
<proteinExistence type="predicted"/>
<gene>
    <name evidence="1" type="ORF">NPIL_317881</name>
</gene>